<reference evidence="6" key="1">
    <citation type="submission" date="2020-10" db="EMBL/GenBank/DDBJ databases">
        <title>Chromosome-scale genome assembly of the Allis shad, Alosa alosa.</title>
        <authorList>
            <person name="Margot Z."/>
            <person name="Christophe K."/>
            <person name="Cabau C."/>
            <person name="Louis A."/>
            <person name="Berthelot C."/>
            <person name="Parey E."/>
            <person name="Roest Crollius H."/>
            <person name="Montfort J."/>
            <person name="Robinson-Rechavi M."/>
            <person name="Bucao C."/>
            <person name="Bouchez O."/>
            <person name="Gislard M."/>
            <person name="Lluch J."/>
            <person name="Milhes M."/>
            <person name="Lampietro C."/>
            <person name="Lopez Roques C."/>
            <person name="Donnadieu C."/>
            <person name="Braasch I."/>
            <person name="Desvignes T."/>
            <person name="Postlethwait J."/>
            <person name="Bobe J."/>
            <person name="Guiguen Y."/>
        </authorList>
    </citation>
    <scope>NUCLEOTIDE SEQUENCE</scope>
    <source>
        <strain evidence="6">M-15738</strain>
        <tissue evidence="6">Blood</tissue>
    </source>
</reference>
<dbReference type="EMBL" id="JADWDJ010000008">
    <property type="protein sequence ID" value="KAG5277387.1"/>
    <property type="molecule type" value="Genomic_DNA"/>
</dbReference>
<evidence type="ECO:0000256" key="2">
    <source>
        <dbReference type="ARBA" id="ARBA00022771"/>
    </source>
</evidence>
<dbReference type="Proteomes" id="UP000823561">
    <property type="component" value="Chromosome 8"/>
</dbReference>
<name>A0AAV6GVJ1_9TELE</name>
<evidence type="ECO:0000313" key="6">
    <source>
        <dbReference type="EMBL" id="KAG5277387.1"/>
    </source>
</evidence>
<dbReference type="GO" id="GO:0008270">
    <property type="term" value="F:zinc ion binding"/>
    <property type="evidence" value="ECO:0007669"/>
    <property type="project" value="UniProtKB-KW"/>
</dbReference>
<evidence type="ECO:0000259" key="5">
    <source>
        <dbReference type="Pfam" id="PF05485"/>
    </source>
</evidence>
<keyword evidence="4" id="KW-0238">DNA-binding</keyword>
<dbReference type="InterPro" id="IPR006612">
    <property type="entry name" value="THAP_Znf"/>
</dbReference>
<comment type="caution">
    <text evidence="6">The sequence shown here is derived from an EMBL/GenBank/DDBJ whole genome shotgun (WGS) entry which is preliminary data.</text>
</comment>
<keyword evidence="2" id="KW-0863">Zinc-finger</keyword>
<dbReference type="SUPFAM" id="SSF57716">
    <property type="entry name" value="Glucocorticoid receptor-like (DNA-binding domain)"/>
    <property type="match status" value="1"/>
</dbReference>
<evidence type="ECO:0000313" key="7">
    <source>
        <dbReference type="Proteomes" id="UP000823561"/>
    </source>
</evidence>
<protein>
    <recommendedName>
        <fullName evidence="5">THAP-type domain-containing protein</fullName>
    </recommendedName>
</protein>
<dbReference type="AlphaFoldDB" id="A0AAV6GVJ1"/>
<evidence type="ECO:0000256" key="3">
    <source>
        <dbReference type="ARBA" id="ARBA00022833"/>
    </source>
</evidence>
<keyword evidence="3" id="KW-0862">Zinc</keyword>
<keyword evidence="1" id="KW-0479">Metal-binding</keyword>
<proteinExistence type="predicted"/>
<dbReference type="GO" id="GO:0003677">
    <property type="term" value="F:DNA binding"/>
    <property type="evidence" value="ECO:0007669"/>
    <property type="project" value="UniProtKB-KW"/>
</dbReference>
<feature type="domain" description="THAP-type" evidence="5">
    <location>
        <begin position="3"/>
        <end position="37"/>
    </location>
</feature>
<dbReference type="Pfam" id="PF05485">
    <property type="entry name" value="THAP"/>
    <property type="match status" value="1"/>
</dbReference>
<sequence>MLEKKRRQLWLNAIKRKDWAEAIIKNAHVCSAHFITGEASTDENNPDFAPFCLPIVSRVPGLWKRLQGLKEKRKGITLLGQMSRRKLLGMSMLMMPY</sequence>
<keyword evidence="7" id="KW-1185">Reference proteome</keyword>
<accession>A0AAV6GVJ1</accession>
<evidence type="ECO:0000256" key="1">
    <source>
        <dbReference type="ARBA" id="ARBA00022723"/>
    </source>
</evidence>
<organism evidence="6 7">
    <name type="scientific">Alosa alosa</name>
    <name type="common">allis shad</name>
    <dbReference type="NCBI Taxonomy" id="278164"/>
    <lineage>
        <taxon>Eukaryota</taxon>
        <taxon>Metazoa</taxon>
        <taxon>Chordata</taxon>
        <taxon>Craniata</taxon>
        <taxon>Vertebrata</taxon>
        <taxon>Euteleostomi</taxon>
        <taxon>Actinopterygii</taxon>
        <taxon>Neopterygii</taxon>
        <taxon>Teleostei</taxon>
        <taxon>Clupei</taxon>
        <taxon>Clupeiformes</taxon>
        <taxon>Clupeoidei</taxon>
        <taxon>Clupeidae</taxon>
        <taxon>Alosa</taxon>
    </lineage>
</organism>
<evidence type="ECO:0000256" key="4">
    <source>
        <dbReference type="ARBA" id="ARBA00023125"/>
    </source>
</evidence>
<gene>
    <name evidence="6" type="ORF">AALO_G00116930</name>
</gene>